<feature type="domain" description="Serine aminopeptidase S33" evidence="2">
    <location>
        <begin position="45"/>
        <end position="235"/>
    </location>
</feature>
<evidence type="ECO:0000313" key="4">
    <source>
        <dbReference type="Proteomes" id="UP001232973"/>
    </source>
</evidence>
<evidence type="ECO:0000256" key="1">
    <source>
        <dbReference type="ARBA" id="ARBA00022801"/>
    </source>
</evidence>
<dbReference type="Pfam" id="PF12146">
    <property type="entry name" value="Hydrolase_4"/>
    <property type="match status" value="1"/>
</dbReference>
<dbReference type="SUPFAM" id="SSF53474">
    <property type="entry name" value="alpha/beta-Hydrolases"/>
    <property type="match status" value="1"/>
</dbReference>
<keyword evidence="4" id="KW-1185">Reference proteome</keyword>
<dbReference type="PANTHER" id="PTHR43798:SF31">
    <property type="entry name" value="AB HYDROLASE SUPERFAMILY PROTEIN YCLE"/>
    <property type="match status" value="1"/>
</dbReference>
<dbReference type="InterPro" id="IPR050266">
    <property type="entry name" value="AB_hydrolase_sf"/>
</dbReference>
<dbReference type="EMBL" id="JAUSTP010000014">
    <property type="protein sequence ID" value="MDQ0190126.1"/>
    <property type="molecule type" value="Genomic_DNA"/>
</dbReference>
<evidence type="ECO:0000259" key="2">
    <source>
        <dbReference type="Pfam" id="PF12146"/>
    </source>
</evidence>
<comment type="caution">
    <text evidence="3">The sequence shown here is derived from an EMBL/GenBank/DDBJ whole genome shotgun (WGS) entry which is preliminary data.</text>
</comment>
<dbReference type="RefSeq" id="WP_274456880.1">
    <property type="nucleotide sequence ID" value="NZ_CP067097.1"/>
</dbReference>
<dbReference type="Gene3D" id="3.40.50.1820">
    <property type="entry name" value="alpha/beta hydrolase"/>
    <property type="match status" value="1"/>
</dbReference>
<evidence type="ECO:0000313" key="3">
    <source>
        <dbReference type="EMBL" id="MDQ0190126.1"/>
    </source>
</evidence>
<dbReference type="Proteomes" id="UP001232973">
    <property type="component" value="Unassembled WGS sequence"/>
</dbReference>
<protein>
    <submittedName>
        <fullName evidence="3">Pimeloyl-ACP methyl ester carboxylesterase</fullName>
    </submittedName>
</protein>
<gene>
    <name evidence="3" type="ORF">J2S03_001989</name>
</gene>
<dbReference type="InterPro" id="IPR000073">
    <property type="entry name" value="AB_hydrolase_1"/>
</dbReference>
<keyword evidence="1" id="KW-0378">Hydrolase</keyword>
<dbReference type="PRINTS" id="PR00111">
    <property type="entry name" value="ABHYDROLASE"/>
</dbReference>
<dbReference type="PANTHER" id="PTHR43798">
    <property type="entry name" value="MONOACYLGLYCEROL LIPASE"/>
    <property type="match status" value="1"/>
</dbReference>
<reference evidence="3 4" key="1">
    <citation type="submission" date="2023-07" db="EMBL/GenBank/DDBJ databases">
        <title>Genomic Encyclopedia of Type Strains, Phase IV (KMG-IV): sequencing the most valuable type-strain genomes for metagenomic binning, comparative biology and taxonomic classification.</title>
        <authorList>
            <person name="Goeker M."/>
        </authorList>
    </citation>
    <scope>NUCLEOTIDE SEQUENCE [LARGE SCALE GENOMIC DNA]</scope>
    <source>
        <strain evidence="3 4">DSM 4006</strain>
    </source>
</reference>
<name>A0ABT9XK77_9BACL</name>
<sequence length="265" mass="29308">MPYLSSGGVRLHYEVRGQGVPILFIHPPVLSSTCFALQTAALSKTFKTITFDIRGHGRSQASPTPLTYDLIVSDMQAVLNAAGEDRAFLCGYSMGGSIALEFLLQCPERAQGAILIGGFSEVQSLYLRGLVTAGIALTHPWFQHFLAWGLAKTNSVRETFRETLAANLQCSFADAQAYYRCSLTYDCTERVSAIEQPVLLLYGQHDRPFHPYGKQLYERLPNSQLVYIPASSHRIPSKQPALLNLAISRFVKKHAVYPGARTLIL</sequence>
<proteinExistence type="predicted"/>
<accession>A0ABT9XK77</accession>
<dbReference type="InterPro" id="IPR022742">
    <property type="entry name" value="Hydrolase_4"/>
</dbReference>
<dbReference type="InterPro" id="IPR029058">
    <property type="entry name" value="AB_hydrolase_fold"/>
</dbReference>
<organism evidence="3 4">
    <name type="scientific">Alicyclobacillus cycloheptanicus</name>
    <dbReference type="NCBI Taxonomy" id="1457"/>
    <lineage>
        <taxon>Bacteria</taxon>
        <taxon>Bacillati</taxon>
        <taxon>Bacillota</taxon>
        <taxon>Bacilli</taxon>
        <taxon>Bacillales</taxon>
        <taxon>Alicyclobacillaceae</taxon>
        <taxon>Alicyclobacillus</taxon>
    </lineage>
</organism>